<protein>
    <submittedName>
        <fullName evidence="1">Uncharacterized protein</fullName>
    </submittedName>
</protein>
<dbReference type="RefSeq" id="WP_197659681.1">
    <property type="nucleotide sequence ID" value="NZ_JAEAGR010000001.1"/>
</dbReference>
<gene>
    <name evidence="1" type="ORF">I5677_00950</name>
</gene>
<name>A0A8J7KRM9_9FIRM</name>
<accession>A0A8J7KRM9</accession>
<organism evidence="1 2">
    <name type="scientific">Mobilitalea sibirica</name>
    <dbReference type="NCBI Taxonomy" id="1462919"/>
    <lineage>
        <taxon>Bacteria</taxon>
        <taxon>Bacillati</taxon>
        <taxon>Bacillota</taxon>
        <taxon>Clostridia</taxon>
        <taxon>Lachnospirales</taxon>
        <taxon>Lachnospiraceae</taxon>
        <taxon>Mobilitalea</taxon>
    </lineage>
</organism>
<keyword evidence="2" id="KW-1185">Reference proteome</keyword>
<evidence type="ECO:0000313" key="1">
    <source>
        <dbReference type="EMBL" id="MBH1939456.1"/>
    </source>
</evidence>
<proteinExistence type="predicted"/>
<dbReference type="EMBL" id="JAEAGR010000001">
    <property type="protein sequence ID" value="MBH1939456.1"/>
    <property type="molecule type" value="Genomic_DNA"/>
</dbReference>
<sequence>MKNYDCWKKFIKTGKIDDYLNYIACTREESIEDYLVVDKEKEGDYLAGINYRDGNGSVGHAGW</sequence>
<reference evidence="1" key="1">
    <citation type="submission" date="2020-12" db="EMBL/GenBank/DDBJ databases">
        <title>M. sibirica DSM 26468T genome.</title>
        <authorList>
            <person name="Thieme N."/>
            <person name="Rettenmaier R."/>
            <person name="Zverlov V."/>
            <person name="Liebl W."/>
        </authorList>
    </citation>
    <scope>NUCLEOTIDE SEQUENCE</scope>
    <source>
        <strain evidence="1">DSM 26468</strain>
    </source>
</reference>
<comment type="caution">
    <text evidence="1">The sequence shown here is derived from an EMBL/GenBank/DDBJ whole genome shotgun (WGS) entry which is preliminary data.</text>
</comment>
<dbReference type="Proteomes" id="UP000623269">
    <property type="component" value="Unassembled WGS sequence"/>
</dbReference>
<evidence type="ECO:0000313" key="2">
    <source>
        <dbReference type="Proteomes" id="UP000623269"/>
    </source>
</evidence>
<dbReference type="AlphaFoldDB" id="A0A8J7KRM9"/>